<dbReference type="Proteomes" id="UP001165082">
    <property type="component" value="Unassembled WGS sequence"/>
</dbReference>
<dbReference type="AlphaFoldDB" id="A0A9W7AKK2"/>
<feature type="region of interest" description="Disordered" evidence="1">
    <location>
        <begin position="45"/>
        <end position="68"/>
    </location>
</feature>
<dbReference type="SUPFAM" id="SSF82544">
    <property type="entry name" value="GckA/TtuD-like"/>
    <property type="match status" value="1"/>
</dbReference>
<name>A0A9W7AKK2_9STRA</name>
<reference evidence="3" key="1">
    <citation type="submission" date="2022-07" db="EMBL/GenBank/DDBJ databases">
        <title>Genome analysis of Parmales, a sister group of diatoms, reveals the evolutionary specialization of diatoms from phago-mixotrophs to photoautotrophs.</title>
        <authorList>
            <person name="Ban H."/>
            <person name="Sato S."/>
            <person name="Yoshikawa S."/>
            <person name="Kazumasa Y."/>
            <person name="Nakamura Y."/>
            <person name="Ichinomiya M."/>
            <person name="Saitoh K."/>
            <person name="Sato N."/>
            <person name="Blanc-Mathieu R."/>
            <person name="Endo H."/>
            <person name="Kuwata A."/>
            <person name="Ogata H."/>
        </authorList>
    </citation>
    <scope>NUCLEOTIDE SEQUENCE</scope>
</reference>
<evidence type="ECO:0000256" key="1">
    <source>
        <dbReference type="SAM" id="MobiDB-lite"/>
    </source>
</evidence>
<feature type="domain" description="MOFRL-associated" evidence="2">
    <location>
        <begin position="34"/>
        <end position="92"/>
    </location>
</feature>
<dbReference type="EMBL" id="BRXZ01001585">
    <property type="protein sequence ID" value="GMH74631.1"/>
    <property type="molecule type" value="Genomic_DNA"/>
</dbReference>
<comment type="caution">
    <text evidence="3">The sequence shown here is derived from an EMBL/GenBank/DDBJ whole genome shotgun (WGS) entry which is preliminary data.</text>
</comment>
<evidence type="ECO:0000313" key="3">
    <source>
        <dbReference type="EMBL" id="GMH74631.1"/>
    </source>
</evidence>
<dbReference type="InterPro" id="IPR025286">
    <property type="entry name" value="MOFRL_assoc_dom"/>
</dbReference>
<dbReference type="Gene3D" id="3.40.50.10180">
    <property type="entry name" value="Glycerate kinase, MOFRL-like N-terminal domain"/>
    <property type="match status" value="1"/>
</dbReference>
<dbReference type="InterPro" id="IPR038614">
    <property type="entry name" value="GK_N_sf"/>
</dbReference>
<accession>A0A9W7AKK2</accession>
<dbReference type="Pfam" id="PF13660">
    <property type="entry name" value="DUF4147"/>
    <property type="match status" value="1"/>
</dbReference>
<evidence type="ECO:0000313" key="4">
    <source>
        <dbReference type="Proteomes" id="UP001165082"/>
    </source>
</evidence>
<proteinExistence type="predicted"/>
<gene>
    <name evidence="3" type="ORF">TrRE_jg12344</name>
</gene>
<keyword evidence="4" id="KW-1185">Reference proteome</keyword>
<feature type="non-terminal residue" evidence="3">
    <location>
        <position position="92"/>
    </location>
</feature>
<evidence type="ECO:0000259" key="2">
    <source>
        <dbReference type="Pfam" id="PF13660"/>
    </source>
</evidence>
<organism evidence="3 4">
    <name type="scientific">Triparma retinervis</name>
    <dbReference type="NCBI Taxonomy" id="2557542"/>
    <lineage>
        <taxon>Eukaryota</taxon>
        <taxon>Sar</taxon>
        <taxon>Stramenopiles</taxon>
        <taxon>Ochrophyta</taxon>
        <taxon>Bolidophyceae</taxon>
        <taxon>Parmales</taxon>
        <taxon>Triparmaceae</taxon>
        <taxon>Triparma</taxon>
    </lineage>
</organism>
<protein>
    <recommendedName>
        <fullName evidence="2">MOFRL-associated domain-containing protein</fullName>
    </recommendedName>
</protein>
<feature type="compositionally biased region" description="Basic and acidic residues" evidence="1">
    <location>
        <begin position="58"/>
        <end position="68"/>
    </location>
</feature>
<sequence length="92" mass="9855">MCLSALNKLSSSLPLPPNPPTTPYISSFVLSKPGHVTAQEAESLAQHGTKIRYGSHPVPDKDSEEATRDLRDYCESRPEGTLFLALVSGGTS</sequence>